<keyword evidence="4" id="KW-1185">Reference proteome</keyword>
<organism evidence="3 4">
    <name type="scientific">Cryptosporangium japonicum</name>
    <dbReference type="NCBI Taxonomy" id="80872"/>
    <lineage>
        <taxon>Bacteria</taxon>
        <taxon>Bacillati</taxon>
        <taxon>Actinomycetota</taxon>
        <taxon>Actinomycetes</taxon>
        <taxon>Cryptosporangiales</taxon>
        <taxon>Cryptosporangiaceae</taxon>
        <taxon>Cryptosporangium</taxon>
    </lineage>
</organism>
<dbReference type="InterPro" id="IPR013762">
    <property type="entry name" value="Integrase-like_cat_sf"/>
</dbReference>
<evidence type="ECO:0000313" key="4">
    <source>
        <dbReference type="Proteomes" id="UP001500967"/>
    </source>
</evidence>
<evidence type="ECO:0008006" key="5">
    <source>
        <dbReference type="Google" id="ProtNLM"/>
    </source>
</evidence>
<dbReference type="SUPFAM" id="SSF56349">
    <property type="entry name" value="DNA breaking-rejoining enzymes"/>
    <property type="match status" value="1"/>
</dbReference>
<proteinExistence type="predicted"/>
<protein>
    <recommendedName>
        <fullName evidence="5">Tyr recombinase domain-containing protein</fullName>
    </recommendedName>
</protein>
<evidence type="ECO:0000313" key="3">
    <source>
        <dbReference type="EMBL" id="GAA0236878.1"/>
    </source>
</evidence>
<feature type="region of interest" description="Disordered" evidence="2">
    <location>
        <begin position="101"/>
        <end position="123"/>
    </location>
</feature>
<gene>
    <name evidence="3" type="ORF">GCM10009539_22720</name>
</gene>
<sequence>MVRPGSDRAVPYVTQQRTEVPGQVLVGPSKSRASRRSIALDQHTIGVLRAHAERQRFERRAAGAEWTDTGYVFTRHDGRPLSPSVLTHRLAQLVADTGLPPVRLHDPTCATARRASRTRRERI</sequence>
<dbReference type="Proteomes" id="UP001500967">
    <property type="component" value="Unassembled WGS sequence"/>
</dbReference>
<keyword evidence="1" id="KW-0233">DNA recombination</keyword>
<feature type="compositionally biased region" description="Basic residues" evidence="2">
    <location>
        <begin position="114"/>
        <end position="123"/>
    </location>
</feature>
<comment type="caution">
    <text evidence="3">The sequence shown here is derived from an EMBL/GenBank/DDBJ whole genome shotgun (WGS) entry which is preliminary data.</text>
</comment>
<evidence type="ECO:0000256" key="2">
    <source>
        <dbReference type="SAM" id="MobiDB-lite"/>
    </source>
</evidence>
<dbReference type="EMBL" id="BAAAGX010000009">
    <property type="protein sequence ID" value="GAA0236878.1"/>
    <property type="molecule type" value="Genomic_DNA"/>
</dbReference>
<dbReference type="Gene3D" id="1.10.443.10">
    <property type="entry name" value="Intergrase catalytic core"/>
    <property type="match status" value="1"/>
</dbReference>
<dbReference type="InterPro" id="IPR011010">
    <property type="entry name" value="DNA_brk_join_enz"/>
</dbReference>
<evidence type="ECO:0000256" key="1">
    <source>
        <dbReference type="ARBA" id="ARBA00023172"/>
    </source>
</evidence>
<reference evidence="3 4" key="1">
    <citation type="journal article" date="2019" name="Int. J. Syst. Evol. Microbiol.">
        <title>The Global Catalogue of Microorganisms (GCM) 10K type strain sequencing project: providing services to taxonomists for standard genome sequencing and annotation.</title>
        <authorList>
            <consortium name="The Broad Institute Genomics Platform"/>
            <consortium name="The Broad Institute Genome Sequencing Center for Infectious Disease"/>
            <person name="Wu L."/>
            <person name="Ma J."/>
        </authorList>
    </citation>
    <scope>NUCLEOTIDE SEQUENCE [LARGE SCALE GENOMIC DNA]</scope>
    <source>
        <strain evidence="3 4">JCM 10425</strain>
    </source>
</reference>
<accession>A0ABN0U2X2</accession>
<name>A0ABN0U2X2_9ACTN</name>